<dbReference type="InterPro" id="IPR036388">
    <property type="entry name" value="WH-like_DNA-bd_sf"/>
</dbReference>
<dbReference type="PROSITE" id="PS50110">
    <property type="entry name" value="RESPONSE_REGULATORY"/>
    <property type="match status" value="1"/>
</dbReference>
<dbReference type="CDD" id="cd17574">
    <property type="entry name" value="REC_OmpR"/>
    <property type="match status" value="1"/>
</dbReference>
<dbReference type="InterPro" id="IPR016032">
    <property type="entry name" value="Sig_transdc_resp-reg_C-effctor"/>
</dbReference>
<dbReference type="SMART" id="SM00862">
    <property type="entry name" value="Trans_reg_C"/>
    <property type="match status" value="1"/>
</dbReference>
<organism evidence="10 11">
    <name type="scientific">Kibdelosporangium persicum</name>
    <dbReference type="NCBI Taxonomy" id="2698649"/>
    <lineage>
        <taxon>Bacteria</taxon>
        <taxon>Bacillati</taxon>
        <taxon>Actinomycetota</taxon>
        <taxon>Actinomycetes</taxon>
        <taxon>Pseudonocardiales</taxon>
        <taxon>Pseudonocardiaceae</taxon>
        <taxon>Kibdelosporangium</taxon>
    </lineage>
</organism>
<evidence type="ECO:0000256" key="7">
    <source>
        <dbReference type="PROSITE-ProRule" id="PRU01091"/>
    </source>
</evidence>
<keyword evidence="2" id="KW-0902">Two-component regulatory system</keyword>
<gene>
    <name evidence="10" type="ORF">GC106_25750</name>
</gene>
<dbReference type="InterPro" id="IPR001867">
    <property type="entry name" value="OmpR/PhoB-type_DNA-bd"/>
</dbReference>
<dbReference type="Pfam" id="PF00072">
    <property type="entry name" value="Response_reg"/>
    <property type="match status" value="1"/>
</dbReference>
<keyword evidence="11" id="KW-1185">Reference proteome</keyword>
<dbReference type="SMART" id="SM00448">
    <property type="entry name" value="REC"/>
    <property type="match status" value="1"/>
</dbReference>
<dbReference type="InterPro" id="IPR001789">
    <property type="entry name" value="Sig_transdc_resp-reg_receiver"/>
</dbReference>
<evidence type="ECO:0000313" key="11">
    <source>
        <dbReference type="Proteomes" id="UP000763557"/>
    </source>
</evidence>
<dbReference type="Gene3D" id="3.40.50.2300">
    <property type="match status" value="1"/>
</dbReference>
<comment type="caution">
    <text evidence="10">The sequence shown here is derived from an EMBL/GenBank/DDBJ whole genome shotgun (WGS) entry which is preliminary data.</text>
</comment>
<feature type="domain" description="OmpR/PhoB-type" evidence="9">
    <location>
        <begin position="252"/>
        <end position="359"/>
    </location>
</feature>
<evidence type="ECO:0000313" key="10">
    <source>
        <dbReference type="EMBL" id="NRN65364.1"/>
    </source>
</evidence>
<keyword evidence="1 6" id="KW-0597">Phosphoprotein</keyword>
<evidence type="ECO:0000256" key="3">
    <source>
        <dbReference type="ARBA" id="ARBA00023015"/>
    </source>
</evidence>
<dbReference type="InterPro" id="IPR039420">
    <property type="entry name" value="WalR-like"/>
</dbReference>
<feature type="DNA-binding region" description="OmpR/PhoB-type" evidence="7">
    <location>
        <begin position="252"/>
        <end position="359"/>
    </location>
</feature>
<dbReference type="InterPro" id="IPR011006">
    <property type="entry name" value="CheY-like_superfamily"/>
</dbReference>
<dbReference type="EMBL" id="JAAATY010000006">
    <property type="protein sequence ID" value="NRN65364.1"/>
    <property type="molecule type" value="Genomic_DNA"/>
</dbReference>
<evidence type="ECO:0000259" key="9">
    <source>
        <dbReference type="PROSITE" id="PS51755"/>
    </source>
</evidence>
<keyword evidence="3" id="KW-0805">Transcription regulation</keyword>
<dbReference type="PANTHER" id="PTHR48111:SF1">
    <property type="entry name" value="TWO-COMPONENT RESPONSE REGULATOR ORR33"/>
    <property type="match status" value="1"/>
</dbReference>
<evidence type="ECO:0000256" key="2">
    <source>
        <dbReference type="ARBA" id="ARBA00023012"/>
    </source>
</evidence>
<evidence type="ECO:0000256" key="5">
    <source>
        <dbReference type="ARBA" id="ARBA00023163"/>
    </source>
</evidence>
<dbReference type="SUPFAM" id="SSF52172">
    <property type="entry name" value="CheY-like"/>
    <property type="match status" value="1"/>
</dbReference>
<reference evidence="10 11" key="1">
    <citation type="submission" date="2020-01" db="EMBL/GenBank/DDBJ databases">
        <title>Kibdelosporangium persica a novel Actinomycetes from a hot desert in Iran.</title>
        <authorList>
            <person name="Safaei N."/>
            <person name="Zaburannyi N."/>
            <person name="Mueller R."/>
            <person name="Wink J."/>
        </authorList>
    </citation>
    <scope>NUCLEOTIDE SEQUENCE [LARGE SCALE GENOMIC DNA]</scope>
    <source>
        <strain evidence="10 11">4NS15</strain>
    </source>
</reference>
<evidence type="ECO:0000256" key="1">
    <source>
        <dbReference type="ARBA" id="ARBA00022553"/>
    </source>
</evidence>
<evidence type="ECO:0000256" key="6">
    <source>
        <dbReference type="PROSITE-ProRule" id="PRU00169"/>
    </source>
</evidence>
<evidence type="ECO:0000259" key="8">
    <source>
        <dbReference type="PROSITE" id="PS50110"/>
    </source>
</evidence>
<dbReference type="Gene3D" id="6.10.250.690">
    <property type="match status" value="1"/>
</dbReference>
<dbReference type="PROSITE" id="PS51755">
    <property type="entry name" value="OMPR_PHOB"/>
    <property type="match status" value="1"/>
</dbReference>
<name>A0ABX2F204_9PSEU</name>
<dbReference type="SUPFAM" id="SSF46894">
    <property type="entry name" value="C-terminal effector domain of the bipartite response regulators"/>
    <property type="match status" value="1"/>
</dbReference>
<sequence>MEAATGGICQVCGEPLPTTSDVGRPRKFCSDRCRSYAHRVRDRANHRAEARRSRLCQNEIAGHQCNRAAEFVLTVNGQDLRVCAACHELTLAFLVNQGTSAEMVDTRRISDAPADAAGASSVPRLSQGGGRVLVIEDEPAFLEPLVFLLKHEGYDTVGVTDGPSGLQEAYAHRPDVVLLDLMLPGMSGLEVLRRLREVSDVQVIVVTARDSLDDRILGLNSGADDYVVKPYHTKELIARVRRAMQRRHPGSPAGHIYDDGVLYLDTRTREVQAAGTGLKVTPHEFRLLELLARSAGTAQPAGTIVAAVWGASRPATVSDTDSKRNLAVLVARLRRKLDMTDLGGGVIVAARGQGYFYRPPNSTAVPMTQTAAPADPPGGYGHAGRLLDTLNARDSQPGASE</sequence>
<dbReference type="Pfam" id="PF00486">
    <property type="entry name" value="Trans_reg_C"/>
    <property type="match status" value="1"/>
</dbReference>
<evidence type="ECO:0000256" key="4">
    <source>
        <dbReference type="ARBA" id="ARBA00023125"/>
    </source>
</evidence>
<proteinExistence type="predicted"/>
<keyword evidence="5" id="KW-0804">Transcription</keyword>
<dbReference type="PANTHER" id="PTHR48111">
    <property type="entry name" value="REGULATOR OF RPOS"/>
    <property type="match status" value="1"/>
</dbReference>
<dbReference type="Gene3D" id="1.10.10.10">
    <property type="entry name" value="Winged helix-like DNA-binding domain superfamily/Winged helix DNA-binding domain"/>
    <property type="match status" value="1"/>
</dbReference>
<accession>A0ABX2F204</accession>
<dbReference type="CDD" id="cd00383">
    <property type="entry name" value="trans_reg_C"/>
    <property type="match status" value="1"/>
</dbReference>
<protein>
    <submittedName>
        <fullName evidence="10">Two-component system, OmpR family, KDP operon response regulator KdpE</fullName>
    </submittedName>
</protein>
<feature type="modified residue" description="4-aspartylphosphate" evidence="6">
    <location>
        <position position="180"/>
    </location>
</feature>
<feature type="domain" description="Response regulatory" evidence="8">
    <location>
        <begin position="131"/>
        <end position="244"/>
    </location>
</feature>
<keyword evidence="4 7" id="KW-0238">DNA-binding</keyword>
<dbReference type="Proteomes" id="UP000763557">
    <property type="component" value="Unassembled WGS sequence"/>
</dbReference>